<evidence type="ECO:0000313" key="1">
    <source>
        <dbReference type="EMBL" id="KAK9085541.1"/>
    </source>
</evidence>
<evidence type="ECO:0000313" key="2">
    <source>
        <dbReference type="Proteomes" id="UP001417504"/>
    </source>
</evidence>
<name>A0AAP0E2P8_9MAGN</name>
<sequence>MRELSRGRKGKGDKYLRSTATPASLGLATGERGRGRGAAMCDEEEDISSCSTFCCKKYTMAEDKFSKMAIELKAMEKTFKKITSLEKVIKKKSQGDLKLHRCMLSMYKDLSDMKETTNYILTNSRDHTSLRHKAADFKFRVLHRSNSVFSEITPNPVLQCMLKRMKKVKYSRERAANCGREENLCMICLDAYNESVGFDIQQMWSAATFFMINASTSGLIPTIVLSCVSF</sequence>
<protein>
    <submittedName>
        <fullName evidence="1">Uncharacterized protein</fullName>
    </submittedName>
</protein>
<dbReference type="AlphaFoldDB" id="A0AAP0E2P8"/>
<proteinExistence type="predicted"/>
<gene>
    <name evidence="1" type="ORF">Sjap_025952</name>
</gene>
<reference evidence="1 2" key="1">
    <citation type="submission" date="2024-01" db="EMBL/GenBank/DDBJ databases">
        <title>Genome assemblies of Stephania.</title>
        <authorList>
            <person name="Yang L."/>
        </authorList>
    </citation>
    <scope>NUCLEOTIDE SEQUENCE [LARGE SCALE GENOMIC DNA]</scope>
    <source>
        <strain evidence="1">QJT</strain>
        <tissue evidence="1">Leaf</tissue>
    </source>
</reference>
<dbReference type="EMBL" id="JBBNAE010000011">
    <property type="protein sequence ID" value="KAK9085541.1"/>
    <property type="molecule type" value="Genomic_DNA"/>
</dbReference>
<comment type="caution">
    <text evidence="1">The sequence shown here is derived from an EMBL/GenBank/DDBJ whole genome shotgun (WGS) entry which is preliminary data.</text>
</comment>
<keyword evidence="2" id="KW-1185">Reference proteome</keyword>
<accession>A0AAP0E2P8</accession>
<dbReference type="Proteomes" id="UP001417504">
    <property type="component" value="Unassembled WGS sequence"/>
</dbReference>
<organism evidence="1 2">
    <name type="scientific">Stephania japonica</name>
    <dbReference type="NCBI Taxonomy" id="461633"/>
    <lineage>
        <taxon>Eukaryota</taxon>
        <taxon>Viridiplantae</taxon>
        <taxon>Streptophyta</taxon>
        <taxon>Embryophyta</taxon>
        <taxon>Tracheophyta</taxon>
        <taxon>Spermatophyta</taxon>
        <taxon>Magnoliopsida</taxon>
        <taxon>Ranunculales</taxon>
        <taxon>Menispermaceae</taxon>
        <taxon>Menispermoideae</taxon>
        <taxon>Cissampelideae</taxon>
        <taxon>Stephania</taxon>
    </lineage>
</organism>